<dbReference type="EMBL" id="JARJCN010000044">
    <property type="protein sequence ID" value="KAJ7082743.1"/>
    <property type="molecule type" value="Genomic_DNA"/>
</dbReference>
<dbReference type="AlphaFoldDB" id="A0AAD6U2V0"/>
<keyword evidence="2" id="KW-1185">Reference proteome</keyword>
<sequence length="155" mass="16945">MRGYCGSAITPGTALGMARALRLYLARTLCIYPVPSLRSKFGLSSPDGVQYALWFVLGDTQNIRCGGGWARTAPRLWTHSLLLEMNKVAAQIGCARKHWVTRADSGFGGKSASRGYSGPQPGQIPRSPLIYKYWRTSPLPSLNPPPPSPSLNQWL</sequence>
<accession>A0AAD6U2V0</accession>
<proteinExistence type="predicted"/>
<name>A0AAD6U2V0_9AGAR</name>
<organism evidence="1 2">
    <name type="scientific">Mycena belliarum</name>
    <dbReference type="NCBI Taxonomy" id="1033014"/>
    <lineage>
        <taxon>Eukaryota</taxon>
        <taxon>Fungi</taxon>
        <taxon>Dikarya</taxon>
        <taxon>Basidiomycota</taxon>
        <taxon>Agaricomycotina</taxon>
        <taxon>Agaricomycetes</taxon>
        <taxon>Agaricomycetidae</taxon>
        <taxon>Agaricales</taxon>
        <taxon>Marasmiineae</taxon>
        <taxon>Mycenaceae</taxon>
        <taxon>Mycena</taxon>
    </lineage>
</organism>
<evidence type="ECO:0000313" key="1">
    <source>
        <dbReference type="EMBL" id="KAJ7082743.1"/>
    </source>
</evidence>
<reference evidence="1" key="1">
    <citation type="submission" date="2023-03" db="EMBL/GenBank/DDBJ databases">
        <title>Massive genome expansion in bonnet fungi (Mycena s.s.) driven by repeated elements and novel gene families across ecological guilds.</title>
        <authorList>
            <consortium name="Lawrence Berkeley National Laboratory"/>
            <person name="Harder C.B."/>
            <person name="Miyauchi S."/>
            <person name="Viragh M."/>
            <person name="Kuo A."/>
            <person name="Thoen E."/>
            <person name="Andreopoulos B."/>
            <person name="Lu D."/>
            <person name="Skrede I."/>
            <person name="Drula E."/>
            <person name="Henrissat B."/>
            <person name="Morin E."/>
            <person name="Kohler A."/>
            <person name="Barry K."/>
            <person name="LaButti K."/>
            <person name="Morin E."/>
            <person name="Salamov A."/>
            <person name="Lipzen A."/>
            <person name="Mereny Z."/>
            <person name="Hegedus B."/>
            <person name="Baldrian P."/>
            <person name="Stursova M."/>
            <person name="Weitz H."/>
            <person name="Taylor A."/>
            <person name="Grigoriev I.V."/>
            <person name="Nagy L.G."/>
            <person name="Martin F."/>
            <person name="Kauserud H."/>
        </authorList>
    </citation>
    <scope>NUCLEOTIDE SEQUENCE</scope>
    <source>
        <strain evidence="1">CBHHK173m</strain>
    </source>
</reference>
<dbReference type="Proteomes" id="UP001222325">
    <property type="component" value="Unassembled WGS sequence"/>
</dbReference>
<gene>
    <name evidence="1" type="ORF">B0H15DRAFT_439032</name>
</gene>
<comment type="caution">
    <text evidence="1">The sequence shown here is derived from an EMBL/GenBank/DDBJ whole genome shotgun (WGS) entry which is preliminary data.</text>
</comment>
<protein>
    <submittedName>
        <fullName evidence="1">Uncharacterized protein</fullName>
    </submittedName>
</protein>
<evidence type="ECO:0000313" key="2">
    <source>
        <dbReference type="Proteomes" id="UP001222325"/>
    </source>
</evidence>